<reference evidence="2 3" key="1">
    <citation type="journal article" date="2020" name="mSystems">
        <title>Defining Genomic and Predicted Metabolic Features of the Acetobacterium Genus.</title>
        <authorList>
            <person name="Ross D.E."/>
            <person name="Marshall C.W."/>
            <person name="Gulliver D."/>
            <person name="May H.D."/>
            <person name="Norman R.S."/>
        </authorList>
    </citation>
    <scope>NUCLEOTIDE SEQUENCE [LARGE SCALE GENOMIC DNA]</scope>
    <source>
        <strain evidence="2 3">DSM 9173</strain>
    </source>
</reference>
<evidence type="ECO:0000313" key="3">
    <source>
        <dbReference type="Proteomes" id="UP000653358"/>
    </source>
</evidence>
<sequence length="118" mass="13256">MQRGLLILKLEDVVAEMAKKNQGARTDLNIKTNSSKGSTRKQLAKEAGMGEGVSEEVNVMIPNIVNKSQAMKIYKIGGKKMLNLLQDPTCPAIKEGRSWVINLDAFWPWLMERKQKNI</sequence>
<organism evidence="2 3">
    <name type="scientific">Acetobacterium tundrae</name>
    <dbReference type="NCBI Taxonomy" id="132932"/>
    <lineage>
        <taxon>Bacteria</taxon>
        <taxon>Bacillati</taxon>
        <taxon>Bacillota</taxon>
        <taxon>Clostridia</taxon>
        <taxon>Eubacteriales</taxon>
        <taxon>Eubacteriaceae</taxon>
        <taxon>Acetobacterium</taxon>
    </lineage>
</organism>
<dbReference type="RefSeq" id="WP_148602985.1">
    <property type="nucleotide sequence ID" value="NZ_RXYB01000005.1"/>
</dbReference>
<feature type="compositionally biased region" description="Polar residues" evidence="1">
    <location>
        <begin position="29"/>
        <end position="41"/>
    </location>
</feature>
<protein>
    <submittedName>
        <fullName evidence="2">Uncharacterized protein</fullName>
    </submittedName>
</protein>
<keyword evidence="3" id="KW-1185">Reference proteome</keyword>
<proteinExistence type="predicted"/>
<gene>
    <name evidence="2" type="ORF">GH807_08860</name>
</gene>
<evidence type="ECO:0000313" key="2">
    <source>
        <dbReference type="EMBL" id="MBC3797157.1"/>
    </source>
</evidence>
<dbReference type="Proteomes" id="UP000653358">
    <property type="component" value="Unassembled WGS sequence"/>
</dbReference>
<accession>A0ABR6WM03</accession>
<comment type="caution">
    <text evidence="2">The sequence shown here is derived from an EMBL/GenBank/DDBJ whole genome shotgun (WGS) entry which is preliminary data.</text>
</comment>
<evidence type="ECO:0000256" key="1">
    <source>
        <dbReference type="SAM" id="MobiDB-lite"/>
    </source>
</evidence>
<dbReference type="EMBL" id="WJBB01000009">
    <property type="protein sequence ID" value="MBC3797157.1"/>
    <property type="molecule type" value="Genomic_DNA"/>
</dbReference>
<feature type="region of interest" description="Disordered" evidence="1">
    <location>
        <begin position="28"/>
        <end position="50"/>
    </location>
</feature>
<name>A0ABR6WM03_9FIRM</name>